<evidence type="ECO:0000259" key="13">
    <source>
        <dbReference type="PROSITE" id="PS50880"/>
    </source>
</evidence>
<dbReference type="Gene3D" id="3.90.980.10">
    <property type="entry name" value="DNA primase, catalytic core, N-terminal domain"/>
    <property type="match status" value="1"/>
</dbReference>
<dbReference type="InterPro" id="IPR050219">
    <property type="entry name" value="DnaG_primase"/>
</dbReference>
<dbReference type="PANTHER" id="PTHR30313">
    <property type="entry name" value="DNA PRIMASE"/>
    <property type="match status" value="1"/>
</dbReference>
<evidence type="ECO:0000256" key="12">
    <source>
        <dbReference type="HAMAP-Rule" id="MF_00974"/>
    </source>
</evidence>
<evidence type="ECO:0000256" key="1">
    <source>
        <dbReference type="ARBA" id="ARBA00022478"/>
    </source>
</evidence>
<gene>
    <name evidence="12 14" type="primary">dnaG</name>
    <name evidence="14" type="ORF">CPBP_00740</name>
</gene>
<evidence type="ECO:0000256" key="9">
    <source>
        <dbReference type="ARBA" id="ARBA00022842"/>
    </source>
</evidence>
<keyword evidence="8 12" id="KW-0862">Zinc</keyword>
<dbReference type="GO" id="GO:1990077">
    <property type="term" value="C:primosome complex"/>
    <property type="evidence" value="ECO:0007669"/>
    <property type="project" value="UniProtKB-KW"/>
</dbReference>
<dbReference type="InterPro" id="IPR034151">
    <property type="entry name" value="TOPRIM_DnaG_bac"/>
</dbReference>
<keyword evidence="2 12" id="KW-0639">Primosome</keyword>
<evidence type="ECO:0000313" key="15">
    <source>
        <dbReference type="Proteomes" id="UP000594001"/>
    </source>
</evidence>
<keyword evidence="4 12" id="KW-0548">Nucleotidyltransferase</keyword>
<dbReference type="GO" id="GO:0003677">
    <property type="term" value="F:DNA binding"/>
    <property type="evidence" value="ECO:0007669"/>
    <property type="project" value="UniProtKB-KW"/>
</dbReference>
<dbReference type="GO" id="GO:0000428">
    <property type="term" value="C:DNA-directed RNA polymerase complex"/>
    <property type="evidence" value="ECO:0007669"/>
    <property type="project" value="UniProtKB-KW"/>
</dbReference>
<evidence type="ECO:0000256" key="5">
    <source>
        <dbReference type="ARBA" id="ARBA00022705"/>
    </source>
</evidence>
<evidence type="ECO:0000256" key="11">
    <source>
        <dbReference type="ARBA" id="ARBA00023163"/>
    </source>
</evidence>
<dbReference type="PANTHER" id="PTHR30313:SF2">
    <property type="entry name" value="DNA PRIMASE"/>
    <property type="match status" value="1"/>
</dbReference>
<dbReference type="InterPro" id="IPR006295">
    <property type="entry name" value="DNA_primase_DnaG"/>
</dbReference>
<dbReference type="Gene3D" id="3.90.580.10">
    <property type="entry name" value="Zinc finger, CHC2-type domain"/>
    <property type="match status" value="1"/>
</dbReference>
<proteinExistence type="inferred from homology"/>
<keyword evidence="15" id="KW-1185">Reference proteome</keyword>
<protein>
    <recommendedName>
        <fullName evidence="12">DNA primase</fullName>
        <ecNumber evidence="12">2.7.7.101</ecNumber>
    </recommendedName>
</protein>
<dbReference type="FunFam" id="3.90.580.10:FF:000001">
    <property type="entry name" value="DNA primase"/>
    <property type="match status" value="1"/>
</dbReference>
<comment type="catalytic activity">
    <reaction evidence="12">
        <text>ssDNA + n NTP = ssDNA/pppN(pN)n-1 hybrid + (n-1) diphosphate.</text>
        <dbReference type="EC" id="2.7.7.101"/>
    </reaction>
</comment>
<comment type="cofactor">
    <cofactor evidence="12">
        <name>Zn(2+)</name>
        <dbReference type="ChEBI" id="CHEBI:29105"/>
    </cofactor>
    <text evidence="12">Binds 1 zinc ion per monomer.</text>
</comment>
<dbReference type="SMART" id="SM00400">
    <property type="entry name" value="ZnF_CHCC"/>
    <property type="match status" value="1"/>
</dbReference>
<dbReference type="NCBIfam" id="TIGR01391">
    <property type="entry name" value="dnaG"/>
    <property type="match status" value="1"/>
</dbReference>
<dbReference type="EMBL" id="CP054719">
    <property type="protein sequence ID" value="QOL19966.1"/>
    <property type="molecule type" value="Genomic_DNA"/>
</dbReference>
<comment type="function">
    <text evidence="12">RNA polymerase that catalyzes the synthesis of short RNA molecules used as primers for DNA polymerase during DNA replication.</text>
</comment>
<dbReference type="AlphaFoldDB" id="A0A7L9RTT0"/>
<dbReference type="CDD" id="cd03364">
    <property type="entry name" value="TOPRIM_DnaG_primases"/>
    <property type="match status" value="1"/>
</dbReference>
<evidence type="ECO:0000256" key="8">
    <source>
        <dbReference type="ARBA" id="ARBA00022833"/>
    </source>
</evidence>
<dbReference type="InterPro" id="IPR036977">
    <property type="entry name" value="DNA_primase_Znf_CHC2"/>
</dbReference>
<comment type="domain">
    <text evidence="12">Contains an N-terminal zinc-binding domain, a central core domain that contains the primase activity, and a C-terminal DnaB-binding domain.</text>
</comment>
<keyword evidence="1 12" id="KW-0240">DNA-directed RNA polymerase</keyword>
<keyword evidence="11 12" id="KW-0804">Transcription</keyword>
<evidence type="ECO:0000256" key="4">
    <source>
        <dbReference type="ARBA" id="ARBA00022695"/>
    </source>
</evidence>
<dbReference type="EC" id="2.7.7.101" evidence="12"/>
<dbReference type="InterPro" id="IPR030846">
    <property type="entry name" value="DnaG_bac"/>
</dbReference>
<dbReference type="HAMAP" id="MF_00974">
    <property type="entry name" value="DNA_primase_DnaG"/>
    <property type="match status" value="1"/>
</dbReference>
<keyword evidence="9" id="KW-0460">Magnesium</keyword>
<feature type="zinc finger region" description="CHC2-type" evidence="12">
    <location>
        <begin position="40"/>
        <end position="64"/>
    </location>
</feature>
<evidence type="ECO:0000256" key="3">
    <source>
        <dbReference type="ARBA" id="ARBA00022679"/>
    </source>
</evidence>
<dbReference type="SMART" id="SM00493">
    <property type="entry name" value="TOPRIM"/>
    <property type="match status" value="1"/>
</dbReference>
<dbReference type="GO" id="GO:0008270">
    <property type="term" value="F:zinc ion binding"/>
    <property type="evidence" value="ECO:0007669"/>
    <property type="project" value="UniProtKB-UniRule"/>
</dbReference>
<dbReference type="SUPFAM" id="SSF56731">
    <property type="entry name" value="DNA primase core"/>
    <property type="match status" value="1"/>
</dbReference>
<evidence type="ECO:0000313" key="14">
    <source>
        <dbReference type="EMBL" id="QOL19966.1"/>
    </source>
</evidence>
<dbReference type="GO" id="GO:0006269">
    <property type="term" value="P:DNA replication, synthesis of primer"/>
    <property type="evidence" value="ECO:0007669"/>
    <property type="project" value="UniProtKB-UniRule"/>
</dbReference>
<dbReference type="SUPFAM" id="SSF57783">
    <property type="entry name" value="Zinc beta-ribbon"/>
    <property type="match status" value="1"/>
</dbReference>
<dbReference type="PROSITE" id="PS50880">
    <property type="entry name" value="TOPRIM"/>
    <property type="match status" value="1"/>
</dbReference>
<feature type="domain" description="Toprim" evidence="13">
    <location>
        <begin position="252"/>
        <end position="334"/>
    </location>
</feature>
<name>A0A7L9RTT0_9PROT</name>
<dbReference type="Pfam" id="PF13662">
    <property type="entry name" value="Toprim_4"/>
    <property type="match status" value="1"/>
</dbReference>
<comment type="similarity">
    <text evidence="12">Belongs to the DnaG primase family.</text>
</comment>
<evidence type="ECO:0000256" key="6">
    <source>
        <dbReference type="ARBA" id="ARBA00022723"/>
    </source>
</evidence>
<comment type="subunit">
    <text evidence="12">Monomer. Interacts with DnaB.</text>
</comment>
<dbReference type="Proteomes" id="UP000594001">
    <property type="component" value="Chromosome"/>
</dbReference>
<dbReference type="KEGG" id="pbal:CPBP_00740"/>
<keyword evidence="7 12" id="KW-0863">Zinc-finger</keyword>
<dbReference type="InterPro" id="IPR006171">
    <property type="entry name" value="TOPRIM_dom"/>
</dbReference>
<keyword evidence="5 12" id="KW-0235">DNA replication</keyword>
<evidence type="ECO:0000256" key="10">
    <source>
        <dbReference type="ARBA" id="ARBA00023125"/>
    </source>
</evidence>
<evidence type="ECO:0000256" key="2">
    <source>
        <dbReference type="ARBA" id="ARBA00022515"/>
    </source>
</evidence>
<organism evidence="14 15">
    <name type="scientific">Candidatus Bodocaedibacter vickermanii</name>
    <dbReference type="NCBI Taxonomy" id="2741701"/>
    <lineage>
        <taxon>Bacteria</taxon>
        <taxon>Pseudomonadati</taxon>
        <taxon>Pseudomonadota</taxon>
        <taxon>Alphaproteobacteria</taxon>
        <taxon>Holosporales</taxon>
        <taxon>Candidatus Paracaedibacteraceae</taxon>
        <taxon>Candidatus Bodocaedibacter</taxon>
    </lineage>
</organism>
<dbReference type="InterPro" id="IPR037068">
    <property type="entry name" value="DNA_primase_core_N_sf"/>
</dbReference>
<keyword evidence="3 12" id="KW-0808">Transferase</keyword>
<dbReference type="InterPro" id="IPR013264">
    <property type="entry name" value="DNAG_N"/>
</dbReference>
<keyword evidence="10 12" id="KW-0238">DNA-binding</keyword>
<dbReference type="InterPro" id="IPR002694">
    <property type="entry name" value="Znf_CHC2"/>
</dbReference>
<dbReference type="GO" id="GO:0003899">
    <property type="term" value="F:DNA-directed RNA polymerase activity"/>
    <property type="evidence" value="ECO:0007669"/>
    <property type="project" value="UniProtKB-UniRule"/>
</dbReference>
<dbReference type="Gene3D" id="3.40.1360.10">
    <property type="match status" value="1"/>
</dbReference>
<dbReference type="Pfam" id="PF08275">
    <property type="entry name" value="DNAG_N"/>
    <property type="match status" value="1"/>
</dbReference>
<keyword evidence="6 12" id="KW-0479">Metal-binding</keyword>
<dbReference type="GO" id="GO:0005737">
    <property type="term" value="C:cytoplasm"/>
    <property type="evidence" value="ECO:0007669"/>
    <property type="project" value="TreeGrafter"/>
</dbReference>
<accession>A0A7L9RTT0</accession>
<dbReference type="RefSeq" id="WP_350331522.1">
    <property type="nucleotide sequence ID" value="NZ_CP054719.1"/>
</dbReference>
<reference evidence="14 15" key="1">
    <citation type="submission" date="2020-06" db="EMBL/GenBank/DDBJ databases">
        <title>The endosymbiont of the kinetoplastid Bodo saltans is a Paracaedibacter-like alpha-proteobacterium possessing a putative toxin-antitoxin system.</title>
        <authorList>
            <person name="Midha S."/>
            <person name="Rigden D.J."/>
            <person name="Siozios S."/>
            <person name="Hurst G.D.D."/>
            <person name="Jackson A.P."/>
        </authorList>
    </citation>
    <scope>NUCLEOTIDE SEQUENCE [LARGE SCALE GENOMIC DNA]</scope>
    <source>
        <strain evidence="14">Lake Konstanz</strain>
    </source>
</reference>
<sequence>MSNFFSDDTLSLIKDRLPVSEIIRRRIVLKQKGKDFLGLCPFHGEKSPSFTVNDQKGFYHCFGCGVHGDIFKFLTDYEKMSFQEAVEHAAGIAGVTLTPLNPKQQKALAERDILFNLLADTGKLYNSALLSDAGKTYYDYLKTRGINDASIQKFQLGVASKGHLAKFMTAHNIAVDFAEKAGLVARYDTGVKEKFFDRLMFPIFDEKSRIVGFGGRTLNNDVQPKYLNSAENAVFHKGALLYGFHLVDHRDSAAVLVEGYLDVIAMVQSGFKNVFAPMGTAVTQDQANKLLKHFNKIYVCFDGDSAGFKAMNRAAEVFLPLLQPGIELLFVRLPLDQDPHAIITAGNLSAFQQRLNASLGLVEFLMTYESVQNPGVQPAALALQRKHILDRLDTIQDPFLKSLYKDQTYTQFQNKRKTKQPLPMGSLPKTVSIQEVYEIVLLKAFMLCPAMYKDFMDQLHVYPLTPQTQKILNVIENYIFLGEALEFLSIVPYIKLHLPMLNIDHILSDTFHVHAPFLNEPIDETNIRNGIERIVGKFNDSTSLETHIKEAQERFKQSQNQVDWDRLKMLMAQKQHRNDDEL</sequence>
<evidence type="ECO:0000256" key="7">
    <source>
        <dbReference type="ARBA" id="ARBA00022771"/>
    </source>
</evidence>
<dbReference type="Pfam" id="PF01807">
    <property type="entry name" value="Zn_ribbon_DnaG"/>
    <property type="match status" value="1"/>
</dbReference>